<feature type="compositionally biased region" description="Basic and acidic residues" evidence="1">
    <location>
        <begin position="223"/>
        <end position="246"/>
    </location>
</feature>
<dbReference type="Proteomes" id="UP001172159">
    <property type="component" value="Unassembled WGS sequence"/>
</dbReference>
<feature type="region of interest" description="Disordered" evidence="1">
    <location>
        <begin position="81"/>
        <end position="105"/>
    </location>
</feature>
<reference evidence="2" key="1">
    <citation type="submission" date="2023-06" db="EMBL/GenBank/DDBJ databases">
        <title>Genome-scale phylogeny and comparative genomics of the fungal order Sordariales.</title>
        <authorList>
            <consortium name="Lawrence Berkeley National Laboratory"/>
            <person name="Hensen N."/>
            <person name="Bonometti L."/>
            <person name="Westerberg I."/>
            <person name="Brannstrom I.O."/>
            <person name="Guillou S."/>
            <person name="Cros-Aarteil S."/>
            <person name="Calhoun S."/>
            <person name="Haridas S."/>
            <person name="Kuo A."/>
            <person name="Mondo S."/>
            <person name="Pangilinan J."/>
            <person name="Riley R."/>
            <person name="Labutti K."/>
            <person name="Andreopoulos B."/>
            <person name="Lipzen A."/>
            <person name="Chen C."/>
            <person name="Yanf M."/>
            <person name="Daum C."/>
            <person name="Ng V."/>
            <person name="Clum A."/>
            <person name="Steindorff A."/>
            <person name="Ohm R."/>
            <person name="Martin F."/>
            <person name="Silar P."/>
            <person name="Natvig D."/>
            <person name="Lalanne C."/>
            <person name="Gautier V."/>
            <person name="Ament-Velasquez S.L."/>
            <person name="Kruys A."/>
            <person name="Hutchinson M.I."/>
            <person name="Powell A.J."/>
            <person name="Barry K."/>
            <person name="Miller A.N."/>
            <person name="Grigoriev I.V."/>
            <person name="Debuchy R."/>
            <person name="Gladieux P."/>
            <person name="Thoren M.H."/>
            <person name="Johannesson H."/>
        </authorList>
    </citation>
    <scope>NUCLEOTIDE SEQUENCE</scope>
    <source>
        <strain evidence="2">CBS 540.89</strain>
    </source>
</reference>
<evidence type="ECO:0000313" key="2">
    <source>
        <dbReference type="EMBL" id="KAK0723643.1"/>
    </source>
</evidence>
<protein>
    <submittedName>
        <fullName evidence="2">Uncharacterized protein</fullName>
    </submittedName>
</protein>
<dbReference type="AlphaFoldDB" id="A0AA40AX74"/>
<accession>A0AA40AX74</accession>
<feature type="compositionally biased region" description="Basic and acidic residues" evidence="1">
    <location>
        <begin position="200"/>
        <end position="214"/>
    </location>
</feature>
<keyword evidence="3" id="KW-1185">Reference proteome</keyword>
<proteinExistence type="predicted"/>
<dbReference type="EMBL" id="JAUKTV010000011">
    <property type="protein sequence ID" value="KAK0723643.1"/>
    <property type="molecule type" value="Genomic_DNA"/>
</dbReference>
<feature type="region of interest" description="Disordered" evidence="1">
    <location>
        <begin position="183"/>
        <end position="246"/>
    </location>
</feature>
<gene>
    <name evidence="2" type="ORF">B0T21DRAFT_39135</name>
</gene>
<organism evidence="2 3">
    <name type="scientific">Apiosordaria backusii</name>
    <dbReference type="NCBI Taxonomy" id="314023"/>
    <lineage>
        <taxon>Eukaryota</taxon>
        <taxon>Fungi</taxon>
        <taxon>Dikarya</taxon>
        <taxon>Ascomycota</taxon>
        <taxon>Pezizomycotina</taxon>
        <taxon>Sordariomycetes</taxon>
        <taxon>Sordariomycetidae</taxon>
        <taxon>Sordariales</taxon>
        <taxon>Lasiosphaeriaceae</taxon>
        <taxon>Apiosordaria</taxon>
    </lineage>
</organism>
<feature type="compositionally biased region" description="Basic residues" evidence="1">
    <location>
        <begin position="1"/>
        <end position="12"/>
    </location>
</feature>
<feature type="compositionally biased region" description="Polar residues" evidence="1">
    <location>
        <begin position="23"/>
        <end position="32"/>
    </location>
</feature>
<feature type="region of interest" description="Disordered" evidence="1">
    <location>
        <begin position="1"/>
        <end position="36"/>
    </location>
</feature>
<comment type="caution">
    <text evidence="2">The sequence shown here is derived from an EMBL/GenBank/DDBJ whole genome shotgun (WGS) entry which is preliminary data.</text>
</comment>
<name>A0AA40AX74_9PEZI</name>
<evidence type="ECO:0000313" key="3">
    <source>
        <dbReference type="Proteomes" id="UP001172159"/>
    </source>
</evidence>
<sequence length="246" mass="27977">MSSNHKTRRRSPGRLISPGYAISNYQRTSSRSPPLRHWENGHKLLTLNPNHIPWTGYRDLDLHTEVDPAIRATYERNRRAARASTSHIFTPYDPSSSGAPPPSRPAKHVFDYDWSPSPAWNYTSDNLSEYYPSRASLYGSTSSTSNHDLLTLHDDRVSCHSDEIPIRIGHPTSSEQLELHKWTQEKGDQASASGPGPAGERGRTSKRGLTEAEQRVYIQRSRIAPDESYDHARREGSYQRERSRSR</sequence>
<evidence type="ECO:0000256" key="1">
    <source>
        <dbReference type="SAM" id="MobiDB-lite"/>
    </source>
</evidence>